<dbReference type="Gene3D" id="1.10.10.10">
    <property type="entry name" value="Winged helix-like DNA-binding domain superfamily/Winged helix DNA-binding domain"/>
    <property type="match status" value="1"/>
</dbReference>
<dbReference type="PANTHER" id="PTHR30537:SF1">
    <property type="entry name" value="HTH-TYPE TRANSCRIPTIONAL REGULATOR PGRR"/>
    <property type="match status" value="1"/>
</dbReference>
<dbReference type="InterPro" id="IPR036390">
    <property type="entry name" value="WH_DNA-bd_sf"/>
</dbReference>
<proteinExistence type="inferred from homology"/>
<evidence type="ECO:0000259" key="5">
    <source>
        <dbReference type="PROSITE" id="PS50931"/>
    </source>
</evidence>
<dbReference type="InterPro" id="IPR058163">
    <property type="entry name" value="LysR-type_TF_proteobact-type"/>
</dbReference>
<evidence type="ECO:0000313" key="7">
    <source>
        <dbReference type="Proteomes" id="UP000264071"/>
    </source>
</evidence>
<dbReference type="InterPro" id="IPR000847">
    <property type="entry name" value="LysR_HTH_N"/>
</dbReference>
<dbReference type="FunFam" id="1.10.10.10:FF:000001">
    <property type="entry name" value="LysR family transcriptional regulator"/>
    <property type="match status" value="1"/>
</dbReference>
<dbReference type="GO" id="GO:0003700">
    <property type="term" value="F:DNA-binding transcription factor activity"/>
    <property type="evidence" value="ECO:0007669"/>
    <property type="project" value="InterPro"/>
</dbReference>
<accession>A0A3D4VBP9</accession>
<evidence type="ECO:0000256" key="1">
    <source>
        <dbReference type="ARBA" id="ARBA00009437"/>
    </source>
</evidence>
<name>A0A3D4VBP9_9BACT</name>
<dbReference type="InterPro" id="IPR036388">
    <property type="entry name" value="WH-like_DNA-bd_sf"/>
</dbReference>
<comment type="similarity">
    <text evidence="1">Belongs to the LysR transcriptional regulatory family.</text>
</comment>
<gene>
    <name evidence="6" type="ORF">DGD08_13760</name>
</gene>
<reference evidence="6 7" key="1">
    <citation type="journal article" date="2018" name="Nat. Biotechnol.">
        <title>A standardized bacterial taxonomy based on genome phylogeny substantially revises the tree of life.</title>
        <authorList>
            <person name="Parks D.H."/>
            <person name="Chuvochina M."/>
            <person name="Waite D.W."/>
            <person name="Rinke C."/>
            <person name="Skarshewski A."/>
            <person name="Chaumeil P.A."/>
            <person name="Hugenholtz P."/>
        </authorList>
    </citation>
    <scope>NUCLEOTIDE SEQUENCE [LARGE SCALE GENOMIC DNA]</scope>
    <source>
        <strain evidence="6">UBA8844</strain>
    </source>
</reference>
<dbReference type="PANTHER" id="PTHR30537">
    <property type="entry name" value="HTH-TYPE TRANSCRIPTIONAL REGULATOR"/>
    <property type="match status" value="1"/>
</dbReference>
<dbReference type="GO" id="GO:0043565">
    <property type="term" value="F:sequence-specific DNA binding"/>
    <property type="evidence" value="ECO:0007669"/>
    <property type="project" value="TreeGrafter"/>
</dbReference>
<dbReference type="CDD" id="cd08474">
    <property type="entry name" value="PBP2_CrgA_like_5"/>
    <property type="match status" value="1"/>
</dbReference>
<dbReference type="OMA" id="HSHNTEL"/>
<dbReference type="SUPFAM" id="SSF46785">
    <property type="entry name" value="Winged helix' DNA-binding domain"/>
    <property type="match status" value="1"/>
</dbReference>
<dbReference type="SUPFAM" id="SSF53850">
    <property type="entry name" value="Periplasmic binding protein-like II"/>
    <property type="match status" value="1"/>
</dbReference>
<evidence type="ECO:0000256" key="3">
    <source>
        <dbReference type="ARBA" id="ARBA00023125"/>
    </source>
</evidence>
<dbReference type="Pfam" id="PF00126">
    <property type="entry name" value="HTH_1"/>
    <property type="match status" value="1"/>
</dbReference>
<keyword evidence="4" id="KW-0804">Transcription</keyword>
<evidence type="ECO:0000256" key="2">
    <source>
        <dbReference type="ARBA" id="ARBA00023015"/>
    </source>
</evidence>
<feature type="domain" description="HTH lysR-type" evidence="5">
    <location>
        <begin position="3"/>
        <end position="60"/>
    </location>
</feature>
<dbReference type="PROSITE" id="PS50931">
    <property type="entry name" value="HTH_LYSR"/>
    <property type="match status" value="1"/>
</dbReference>
<protein>
    <submittedName>
        <fullName evidence="6">LysR family transcriptional regulator</fullName>
    </submittedName>
</protein>
<dbReference type="Proteomes" id="UP000264071">
    <property type="component" value="Unassembled WGS sequence"/>
</dbReference>
<dbReference type="InterPro" id="IPR005119">
    <property type="entry name" value="LysR_subst-bd"/>
</dbReference>
<dbReference type="GO" id="GO:0006351">
    <property type="term" value="P:DNA-templated transcription"/>
    <property type="evidence" value="ECO:0007669"/>
    <property type="project" value="TreeGrafter"/>
</dbReference>
<evidence type="ECO:0000313" key="6">
    <source>
        <dbReference type="EMBL" id="HCT58264.1"/>
    </source>
</evidence>
<dbReference type="AlphaFoldDB" id="A0A3D4VBP9"/>
<comment type="caution">
    <text evidence="6">The sequence shown here is derived from an EMBL/GenBank/DDBJ whole genome shotgun (WGS) entry which is preliminary data.</text>
</comment>
<dbReference type="Pfam" id="PF03466">
    <property type="entry name" value="LysR_substrate"/>
    <property type="match status" value="1"/>
</dbReference>
<sequence>MTDELDSLTVFIAVAEQRSLRAAGDRLGVTGSAVSQSLRRLEDRLGVALVQRTTRSTRLTEVGQRLYASVRPALEDVRNALTAIGEMSEEPRGRLRLYAGGAADGFLSGSVLASFLFAHPNIELDITVGDAPVDIVAGGFDAGIQLGEVIDRDMIAVPVSGDLRLVVVGTPSYVAQHGMPQHPRDLASHACVNWHPSPDAPPYRWEFTENERDFSVAVRSRLLTTDGTMLLRMVREGVGLAMLFDFHVQEDLAQGRLVPMLQEYCTAFPGFYLHYPQKRQASAALRAFIDHLRVTRRSTRKRRR</sequence>
<keyword evidence="2" id="KW-0805">Transcription regulation</keyword>
<dbReference type="EMBL" id="DPIY01000010">
    <property type="protein sequence ID" value="HCT58264.1"/>
    <property type="molecule type" value="Genomic_DNA"/>
</dbReference>
<organism evidence="6 7">
    <name type="scientific">Gemmatimonas aurantiaca</name>
    <dbReference type="NCBI Taxonomy" id="173480"/>
    <lineage>
        <taxon>Bacteria</taxon>
        <taxon>Pseudomonadati</taxon>
        <taxon>Gemmatimonadota</taxon>
        <taxon>Gemmatimonadia</taxon>
        <taxon>Gemmatimonadales</taxon>
        <taxon>Gemmatimonadaceae</taxon>
        <taxon>Gemmatimonas</taxon>
    </lineage>
</organism>
<keyword evidence="3" id="KW-0238">DNA-binding</keyword>
<dbReference type="Gene3D" id="3.40.190.290">
    <property type="match status" value="1"/>
</dbReference>
<evidence type="ECO:0000256" key="4">
    <source>
        <dbReference type="ARBA" id="ARBA00023163"/>
    </source>
</evidence>